<evidence type="ECO:0000313" key="6">
    <source>
        <dbReference type="EMBL" id="SMG14625.1"/>
    </source>
</evidence>
<reference evidence="7" key="1">
    <citation type="submission" date="2017-04" db="EMBL/GenBank/DDBJ databases">
        <authorList>
            <person name="Varghese N."/>
            <person name="Submissions S."/>
        </authorList>
    </citation>
    <scope>NUCLEOTIDE SEQUENCE [LARGE SCALE GENOMIC DNA]</scope>
    <source>
        <strain evidence="7">DSM 19835</strain>
    </source>
</reference>
<evidence type="ECO:0000256" key="2">
    <source>
        <dbReference type="ARBA" id="ARBA00006171"/>
    </source>
</evidence>
<accession>A0A1X7IIN7</accession>
<keyword evidence="3" id="KW-0479">Metal-binding</keyword>
<dbReference type="NCBIfam" id="TIGR01549">
    <property type="entry name" value="HAD-SF-IA-v1"/>
    <property type="match status" value="1"/>
</dbReference>
<keyword evidence="4" id="KW-0460">Magnesium</keyword>
<dbReference type="PANTHER" id="PTHR46193:SF18">
    <property type="entry name" value="HEXITOL PHOSPHATASE B"/>
    <property type="match status" value="1"/>
</dbReference>
<proteinExistence type="inferred from homology"/>
<protein>
    <submittedName>
        <fullName evidence="6">Haloacid dehalogenase superfamily, subfamily IA, variant 3 with third motif having DD or ED/haloacid dehalogenase superfamily, subfamily IA, variant 1 with third motif having Dx(3-4)D or Dx(3-4)E</fullName>
    </submittedName>
</protein>
<keyword evidence="5" id="KW-0119">Carbohydrate metabolism</keyword>
<dbReference type="InterPro" id="IPR023214">
    <property type="entry name" value="HAD_sf"/>
</dbReference>
<evidence type="ECO:0000256" key="3">
    <source>
        <dbReference type="ARBA" id="ARBA00022723"/>
    </source>
</evidence>
<dbReference type="AlphaFoldDB" id="A0A1X7IIN7"/>
<dbReference type="InterPro" id="IPR023198">
    <property type="entry name" value="PGP-like_dom2"/>
</dbReference>
<dbReference type="Gene3D" id="3.40.50.1000">
    <property type="entry name" value="HAD superfamily/HAD-like"/>
    <property type="match status" value="1"/>
</dbReference>
<keyword evidence="7" id="KW-1185">Reference proteome</keyword>
<sequence>MIKAIIFDLDGTLVHTEVLKAESYAQAIQIMTKGAVSQKMVLDSFGKYVGLSRAGVVDGLFKEYKKPLTEHLDGLDSEAVQERIITSRLAIYHQMLNDKTLLSSHFCKYNLELLRRVRKDNFRTVLATMSHRFEADMVIEAMGIRGKLDIILTSADIVQGKPHPEIYHKVQEMLQMEPEECLVIEDSLNGIKAGLAAGMNVFAVTNPLTRSEVHAAKLLAPAFVIDDPKELINRVYHFIEMKK</sequence>
<comment type="similarity">
    <text evidence="2">Belongs to the HAD-like hydrolase superfamily. CbbY/CbbZ/Gph/YieH family.</text>
</comment>
<gene>
    <name evidence="6" type="ORF">SAMN03080602_00886</name>
</gene>
<dbReference type="SFLD" id="SFLDS00003">
    <property type="entry name" value="Haloacid_Dehalogenase"/>
    <property type="match status" value="1"/>
</dbReference>
<dbReference type="Proteomes" id="UP000193420">
    <property type="component" value="Unassembled WGS sequence"/>
</dbReference>
<dbReference type="NCBIfam" id="TIGR01509">
    <property type="entry name" value="HAD-SF-IA-v3"/>
    <property type="match status" value="1"/>
</dbReference>
<dbReference type="RefSeq" id="WP_085496484.1">
    <property type="nucleotide sequence ID" value="NZ_FXAO01000001.1"/>
</dbReference>
<dbReference type="OrthoDB" id="9797743at2"/>
<organism evidence="6 7">
    <name type="scientific">Arenibacter troitsensis</name>
    <dbReference type="NCBI Taxonomy" id="188872"/>
    <lineage>
        <taxon>Bacteria</taxon>
        <taxon>Pseudomonadati</taxon>
        <taxon>Bacteroidota</taxon>
        <taxon>Flavobacteriia</taxon>
        <taxon>Flavobacteriales</taxon>
        <taxon>Flavobacteriaceae</taxon>
        <taxon>Arenibacter</taxon>
    </lineage>
</organism>
<evidence type="ECO:0000256" key="5">
    <source>
        <dbReference type="ARBA" id="ARBA00023277"/>
    </source>
</evidence>
<dbReference type="Gene3D" id="1.10.150.240">
    <property type="entry name" value="Putative phosphatase, domain 2"/>
    <property type="match status" value="1"/>
</dbReference>
<comment type="cofactor">
    <cofactor evidence="1">
        <name>Mg(2+)</name>
        <dbReference type="ChEBI" id="CHEBI:18420"/>
    </cofactor>
</comment>
<dbReference type="InterPro" id="IPR036412">
    <property type="entry name" value="HAD-like_sf"/>
</dbReference>
<dbReference type="Pfam" id="PF00702">
    <property type="entry name" value="Hydrolase"/>
    <property type="match status" value="1"/>
</dbReference>
<dbReference type="InterPro" id="IPR006439">
    <property type="entry name" value="HAD-SF_hydro_IA"/>
</dbReference>
<dbReference type="STRING" id="188872.SAMN03080602_00886"/>
<name>A0A1X7IIN7_9FLAO</name>
<dbReference type="SUPFAM" id="SSF56784">
    <property type="entry name" value="HAD-like"/>
    <property type="match status" value="1"/>
</dbReference>
<dbReference type="PANTHER" id="PTHR46193">
    <property type="entry name" value="6-PHOSPHOGLUCONATE PHOSPHATASE"/>
    <property type="match status" value="1"/>
</dbReference>
<dbReference type="GO" id="GO:0003824">
    <property type="term" value="F:catalytic activity"/>
    <property type="evidence" value="ECO:0007669"/>
    <property type="project" value="UniProtKB-ARBA"/>
</dbReference>
<dbReference type="InterPro" id="IPR051600">
    <property type="entry name" value="Beta-PGM-like"/>
</dbReference>
<evidence type="ECO:0000313" key="7">
    <source>
        <dbReference type="Proteomes" id="UP000193420"/>
    </source>
</evidence>
<dbReference type="GO" id="GO:0046872">
    <property type="term" value="F:metal ion binding"/>
    <property type="evidence" value="ECO:0007669"/>
    <property type="project" value="UniProtKB-KW"/>
</dbReference>
<evidence type="ECO:0000256" key="4">
    <source>
        <dbReference type="ARBA" id="ARBA00022842"/>
    </source>
</evidence>
<evidence type="ECO:0000256" key="1">
    <source>
        <dbReference type="ARBA" id="ARBA00001946"/>
    </source>
</evidence>
<dbReference type="EMBL" id="FXAO01000001">
    <property type="protein sequence ID" value="SMG14625.1"/>
    <property type="molecule type" value="Genomic_DNA"/>
</dbReference>
<dbReference type="SFLD" id="SFLDG01129">
    <property type="entry name" value="C1.5:_HAD__Beta-PGM__Phosphata"/>
    <property type="match status" value="1"/>
</dbReference>
<dbReference type="PRINTS" id="PR00413">
    <property type="entry name" value="HADHALOGNASE"/>
</dbReference>